<accession>A0A1Q3E9X6</accession>
<dbReference type="Proteomes" id="UP000188533">
    <property type="component" value="Unassembled WGS sequence"/>
</dbReference>
<evidence type="ECO:0000313" key="2">
    <source>
        <dbReference type="Proteomes" id="UP000188533"/>
    </source>
</evidence>
<organism evidence="1 2">
    <name type="scientific">Lentinula edodes</name>
    <name type="common">Shiitake mushroom</name>
    <name type="synonym">Lentinus edodes</name>
    <dbReference type="NCBI Taxonomy" id="5353"/>
    <lineage>
        <taxon>Eukaryota</taxon>
        <taxon>Fungi</taxon>
        <taxon>Dikarya</taxon>
        <taxon>Basidiomycota</taxon>
        <taxon>Agaricomycotina</taxon>
        <taxon>Agaricomycetes</taxon>
        <taxon>Agaricomycetidae</taxon>
        <taxon>Agaricales</taxon>
        <taxon>Marasmiineae</taxon>
        <taxon>Omphalotaceae</taxon>
        <taxon>Lentinula</taxon>
    </lineage>
</organism>
<keyword evidence="2" id="KW-1185">Reference proteome</keyword>
<proteinExistence type="predicted"/>
<dbReference type="STRING" id="5353.A0A1Q3E9X6"/>
<reference evidence="1 2" key="1">
    <citation type="submission" date="2016-08" db="EMBL/GenBank/DDBJ databases">
        <authorList>
            <consortium name="Lentinula edodes genome sequencing consortium"/>
            <person name="Sakamoto Y."/>
            <person name="Nakade K."/>
            <person name="Sato S."/>
            <person name="Yoshida Y."/>
            <person name="Miyazaki K."/>
            <person name="Natsume S."/>
            <person name="Konno N."/>
        </authorList>
    </citation>
    <scope>NUCLEOTIDE SEQUENCE [LARGE SCALE GENOMIC DNA]</scope>
    <source>
        <strain evidence="1 2">NBRC 111202</strain>
    </source>
</reference>
<reference evidence="1 2" key="2">
    <citation type="submission" date="2017-02" db="EMBL/GenBank/DDBJ databases">
        <title>A genome survey and senescence transcriptome analysis in Lentinula edodes.</title>
        <authorList>
            <person name="Sakamoto Y."/>
            <person name="Nakade K."/>
            <person name="Sato S."/>
            <person name="Yoshida Y."/>
            <person name="Miyazaki K."/>
            <person name="Natsume S."/>
            <person name="Konno N."/>
        </authorList>
    </citation>
    <scope>NUCLEOTIDE SEQUENCE [LARGE SCALE GENOMIC DNA]</scope>
    <source>
        <strain evidence="1 2">NBRC 111202</strain>
    </source>
</reference>
<dbReference type="AlphaFoldDB" id="A0A1Q3E9X6"/>
<name>A0A1Q3E9X6_LENED</name>
<comment type="caution">
    <text evidence="1">The sequence shown here is derived from an EMBL/GenBank/DDBJ whole genome shotgun (WGS) entry which is preliminary data.</text>
</comment>
<protein>
    <submittedName>
        <fullName evidence="1">Uncharacterized protein</fullName>
    </submittedName>
</protein>
<evidence type="ECO:0000313" key="1">
    <source>
        <dbReference type="EMBL" id="GAW03939.1"/>
    </source>
</evidence>
<gene>
    <name evidence="1" type="ORF">LENED_005694</name>
</gene>
<sequence length="196" mass="21821">MFAPHYTKKRNAAVGTARAITGCDLLVGNRRMPPSITKQLYTALVDCHLTNGCEVIPDTDPSLIQILEDVQIRFLCRMLNLSNNSVITPLFTESGIMPIRTRRASLALRYLKYLITLPPSHYAFSALWDNDNLRRAGSRTWTMPSPNSRATTACLTFRISTMTVLTLSSKPLSSPQNLNYNPISTPGQNSLYSEIA</sequence>
<dbReference type="EMBL" id="BDGU01000166">
    <property type="protein sequence ID" value="GAW03939.1"/>
    <property type="molecule type" value="Genomic_DNA"/>
</dbReference>